<dbReference type="Gene3D" id="1.10.10.10">
    <property type="entry name" value="Winged helix-like DNA-binding domain superfamily/Winged helix DNA-binding domain"/>
    <property type="match status" value="1"/>
</dbReference>
<evidence type="ECO:0000313" key="8">
    <source>
        <dbReference type="Proteomes" id="UP001519309"/>
    </source>
</evidence>
<evidence type="ECO:0000256" key="3">
    <source>
        <dbReference type="ARBA" id="ARBA00023163"/>
    </source>
</evidence>
<dbReference type="KEGG" id="sgs:AVL59_25900"/>
<accession>A0A1B1B126</accession>
<dbReference type="RefSeq" id="WP_067308748.1">
    <property type="nucleotide sequence ID" value="NZ_CP016279.1"/>
</dbReference>
<dbReference type="AlphaFoldDB" id="A0A1B1B126"/>
<keyword evidence="8" id="KW-1185">Reference proteome</keyword>
<proteinExistence type="predicted"/>
<evidence type="ECO:0000313" key="6">
    <source>
        <dbReference type="EMBL" id="MBP2056241.1"/>
    </source>
</evidence>
<dbReference type="SUPFAM" id="SSF46785">
    <property type="entry name" value="Winged helix' DNA-binding domain"/>
    <property type="match status" value="1"/>
</dbReference>
<dbReference type="Pfam" id="PF01638">
    <property type="entry name" value="HxlR"/>
    <property type="match status" value="1"/>
</dbReference>
<evidence type="ECO:0000313" key="7">
    <source>
        <dbReference type="Proteomes" id="UP000092659"/>
    </source>
</evidence>
<evidence type="ECO:0000313" key="5">
    <source>
        <dbReference type="EMBL" id="ANP52514.1"/>
    </source>
</evidence>
<dbReference type="CDD" id="cd00090">
    <property type="entry name" value="HTH_ARSR"/>
    <property type="match status" value="1"/>
</dbReference>
<dbReference type="InterPro" id="IPR011991">
    <property type="entry name" value="ArsR-like_HTH"/>
</dbReference>
<evidence type="ECO:0000256" key="1">
    <source>
        <dbReference type="ARBA" id="ARBA00023015"/>
    </source>
</evidence>
<dbReference type="PANTHER" id="PTHR33204">
    <property type="entry name" value="TRANSCRIPTIONAL REGULATOR, MARR FAMILY"/>
    <property type="match status" value="1"/>
</dbReference>
<dbReference type="EMBL" id="CP016279">
    <property type="protein sequence ID" value="ANP52514.1"/>
    <property type="molecule type" value="Genomic_DNA"/>
</dbReference>
<gene>
    <name evidence="5" type="ORF">AVL59_25900</name>
    <name evidence="6" type="ORF">J2Z21_009259</name>
</gene>
<reference evidence="5 7" key="1">
    <citation type="submission" date="2016-06" db="EMBL/GenBank/DDBJ databases">
        <title>Complete genome sequence of Streptomyces griseochromogenes ATCC 14511, the Blasticidin S producer.</title>
        <authorList>
            <person name="Wu L."/>
        </authorList>
    </citation>
    <scope>NUCLEOTIDE SEQUENCE [LARGE SCALE GENOMIC DNA]</scope>
    <source>
        <strain evidence="5 7">ATCC 14511</strain>
    </source>
</reference>
<sequence>MSGTPRREAEIYGAGTPAREAMERLAGRWTVLIAHALEDGPTRFNDLRHQLGVSAQVLARALRDLERDGLVARRLYPEVPVRVEYELTELGGTMCPVVREIRRWAEEVAPAIGEARETYDRNHRS</sequence>
<dbReference type="Proteomes" id="UP000092659">
    <property type="component" value="Chromosome"/>
</dbReference>
<keyword evidence="1" id="KW-0805">Transcription regulation</keyword>
<name>A0A1B1B126_9ACTN</name>
<evidence type="ECO:0000259" key="4">
    <source>
        <dbReference type="PROSITE" id="PS51118"/>
    </source>
</evidence>
<dbReference type="GO" id="GO:0003677">
    <property type="term" value="F:DNA binding"/>
    <property type="evidence" value="ECO:0007669"/>
    <property type="project" value="UniProtKB-KW"/>
</dbReference>
<dbReference type="Proteomes" id="UP001519309">
    <property type="component" value="Unassembled WGS sequence"/>
</dbReference>
<keyword evidence="3" id="KW-0804">Transcription</keyword>
<dbReference type="STRING" id="68214.AVL59_25900"/>
<organism evidence="5 7">
    <name type="scientific">Streptomyces griseochromogenes</name>
    <dbReference type="NCBI Taxonomy" id="68214"/>
    <lineage>
        <taxon>Bacteria</taxon>
        <taxon>Bacillati</taxon>
        <taxon>Actinomycetota</taxon>
        <taxon>Actinomycetes</taxon>
        <taxon>Kitasatosporales</taxon>
        <taxon>Streptomycetaceae</taxon>
        <taxon>Streptomyces</taxon>
    </lineage>
</organism>
<dbReference type="InterPro" id="IPR036388">
    <property type="entry name" value="WH-like_DNA-bd_sf"/>
</dbReference>
<feature type="domain" description="HTH hxlR-type" evidence="4">
    <location>
        <begin position="16"/>
        <end position="113"/>
    </location>
</feature>
<dbReference type="InterPro" id="IPR036390">
    <property type="entry name" value="WH_DNA-bd_sf"/>
</dbReference>
<dbReference type="InterPro" id="IPR002577">
    <property type="entry name" value="HTH_HxlR"/>
</dbReference>
<evidence type="ECO:0000256" key="2">
    <source>
        <dbReference type="ARBA" id="ARBA00023125"/>
    </source>
</evidence>
<reference evidence="6 8" key="2">
    <citation type="submission" date="2021-03" db="EMBL/GenBank/DDBJ databases">
        <title>Genomic Encyclopedia of Type Strains, Phase IV (KMG-IV): sequencing the most valuable type-strain genomes for metagenomic binning, comparative biology and taxonomic classification.</title>
        <authorList>
            <person name="Goeker M."/>
        </authorList>
    </citation>
    <scope>NUCLEOTIDE SEQUENCE [LARGE SCALE GENOMIC DNA]</scope>
    <source>
        <strain evidence="6 8">DSM 40499</strain>
    </source>
</reference>
<protein>
    <submittedName>
        <fullName evidence="6">DNA-binding HxlR family transcriptional regulator</fullName>
    </submittedName>
</protein>
<dbReference type="PROSITE" id="PS51118">
    <property type="entry name" value="HTH_HXLR"/>
    <property type="match status" value="1"/>
</dbReference>
<dbReference type="OrthoDB" id="370168at2"/>
<dbReference type="EMBL" id="JAGGLP010000042">
    <property type="protein sequence ID" value="MBP2056241.1"/>
    <property type="molecule type" value="Genomic_DNA"/>
</dbReference>
<keyword evidence="2 6" id="KW-0238">DNA-binding</keyword>
<dbReference type="PANTHER" id="PTHR33204:SF18">
    <property type="entry name" value="TRANSCRIPTIONAL REGULATORY PROTEIN"/>
    <property type="match status" value="1"/>
</dbReference>